<reference evidence="1 2" key="1">
    <citation type="submission" date="2013-02" db="EMBL/GenBank/DDBJ databases">
        <title>The Genome Sequence of Acinetobacter schindleri CIP 107287.</title>
        <authorList>
            <consortium name="The Broad Institute Genome Sequencing Platform"/>
            <consortium name="The Broad Institute Genome Sequencing Center for Infectious Disease"/>
            <person name="Cerqueira G."/>
            <person name="Feldgarden M."/>
            <person name="Courvalin P."/>
            <person name="Perichon B."/>
            <person name="Grillot-Courvalin C."/>
            <person name="Clermont D."/>
            <person name="Rocha E."/>
            <person name="Yoon E.-J."/>
            <person name="Nemec A."/>
            <person name="Walker B."/>
            <person name="Young S.K."/>
            <person name="Zeng Q."/>
            <person name="Gargeya S."/>
            <person name="Fitzgerald M."/>
            <person name="Haas B."/>
            <person name="Abouelleil A."/>
            <person name="Alvarado L."/>
            <person name="Arachchi H.M."/>
            <person name="Berlin A.M."/>
            <person name="Chapman S.B."/>
            <person name="Dewar J."/>
            <person name="Goldberg J."/>
            <person name="Griggs A."/>
            <person name="Gujja S."/>
            <person name="Hansen M."/>
            <person name="Howarth C."/>
            <person name="Imamovic A."/>
            <person name="Larimer J."/>
            <person name="McCowan C."/>
            <person name="Murphy C."/>
            <person name="Neiman D."/>
            <person name="Pearson M."/>
            <person name="Priest M."/>
            <person name="Roberts A."/>
            <person name="Saif S."/>
            <person name="Shea T."/>
            <person name="Sisk P."/>
            <person name="Sykes S."/>
            <person name="Wortman J."/>
            <person name="Nusbaum C."/>
            <person name="Birren B."/>
        </authorList>
    </citation>
    <scope>NUCLEOTIDE SEQUENCE [LARGE SCALE GENOMIC DNA]</scope>
    <source>
        <strain evidence="1 2">CIP 107287</strain>
    </source>
</reference>
<sequence>MFVIFKGDRHVTDCDSISVTCTFIPTEPSLDLEWERELKAVLADISPELKESIDFQILKPKRILWDQETNRYRYQAYHSVEALSQKFLNDRMRYYASTFGLSLKSLLGLNDSLQVADYLENVLEQIDKIEVNENFQMQREKLELRRTFLSNAAEIIRGLQLQPVEGVRKLTEQQVKCFIIEVFIKQQLLGYWYKPLLKKQTAEMQHPLFRYFLIKEQQIRHFDIVRTSQFLFIVAPVMDVQQNPYSIRRFLIEEKGALEGQVYLNILVLDLKEDMNEEVVETLKSQLQRMVTLQSQIHLDVRDIVHNLEQVSELKLLPLLVEPVQVVEKNADVVAQRHLKQLEEILTRELLLPMRDAIRDHLSHIEEFAYLYLHVHKIFTEILAYYWDFKAQPGFMFNSYIQNFEYKLLAFIRLLEKRKGETFIPMNRNEWQVMHQRSQQPIKDIQTTIADNVQQYRDLKKYINTLNRQKAEYEKNPC</sequence>
<evidence type="ECO:0000313" key="2">
    <source>
        <dbReference type="Proteomes" id="UP000018440"/>
    </source>
</evidence>
<gene>
    <name evidence="1" type="ORF">F955_02161</name>
</gene>
<protein>
    <submittedName>
        <fullName evidence="1">Uncharacterized protein</fullName>
    </submittedName>
</protein>
<dbReference type="HOGENOM" id="CLU_033882_0_0_6"/>
<organism evidence="1 2">
    <name type="scientific">Acinetobacter schindleri CIP 107287</name>
    <dbReference type="NCBI Taxonomy" id="1217988"/>
    <lineage>
        <taxon>Bacteria</taxon>
        <taxon>Pseudomonadati</taxon>
        <taxon>Pseudomonadota</taxon>
        <taxon>Gammaproteobacteria</taxon>
        <taxon>Moraxellales</taxon>
        <taxon>Moraxellaceae</taxon>
        <taxon>Acinetobacter</taxon>
    </lineage>
</organism>
<evidence type="ECO:0000313" key="1">
    <source>
        <dbReference type="EMBL" id="ENV44269.1"/>
    </source>
</evidence>
<comment type="caution">
    <text evidence="1">The sequence shown here is derived from an EMBL/GenBank/DDBJ whole genome shotgun (WGS) entry which is preliminary data.</text>
</comment>
<dbReference type="PATRIC" id="fig|1217988.3.peg.2079"/>
<proteinExistence type="predicted"/>
<dbReference type="EMBL" id="APPQ01000026">
    <property type="protein sequence ID" value="ENV44269.1"/>
    <property type="molecule type" value="Genomic_DNA"/>
</dbReference>
<dbReference type="AlphaFoldDB" id="N9ADU9"/>
<accession>N9ADU9</accession>
<dbReference type="Proteomes" id="UP000018440">
    <property type="component" value="Unassembled WGS sequence"/>
</dbReference>
<name>N9ADU9_9GAMM</name>
<dbReference type="RefSeq" id="WP_004893993.1">
    <property type="nucleotide sequence ID" value="NZ_KB849576.1"/>
</dbReference>